<accession>A0ACC2KR72</accession>
<reference evidence="1 2" key="1">
    <citation type="journal article" date="2022" name="Hortic Res">
        <title>A haplotype resolved chromosomal level avocado genome allows analysis of novel avocado genes.</title>
        <authorList>
            <person name="Nath O."/>
            <person name="Fletcher S.J."/>
            <person name="Hayward A."/>
            <person name="Shaw L.M."/>
            <person name="Masouleh A.K."/>
            <person name="Furtado A."/>
            <person name="Henry R.J."/>
            <person name="Mitter N."/>
        </authorList>
    </citation>
    <scope>NUCLEOTIDE SEQUENCE [LARGE SCALE GENOMIC DNA]</scope>
    <source>
        <strain evidence="2">cv. Hass</strain>
    </source>
</reference>
<sequence>MGTNFGEIGVEIPKYHLLHPSSDYEISKYSPSIVAQVTYYLVQLRGNLGGGFSILANYIGALGQPQNKKPKKIAMTAPVITESISVRVAEEGGKEMTVTMQFVLPDEYKRVEKAPTPVDERVVTREEGERKYGAGRVRWWRGWRS</sequence>
<evidence type="ECO:0000313" key="2">
    <source>
        <dbReference type="Proteomes" id="UP001234297"/>
    </source>
</evidence>
<dbReference type="Proteomes" id="UP001234297">
    <property type="component" value="Chromosome 11"/>
</dbReference>
<name>A0ACC2KR72_PERAE</name>
<gene>
    <name evidence="1" type="ORF">MRB53_032204</name>
</gene>
<protein>
    <submittedName>
        <fullName evidence="1">Uncharacterized protein</fullName>
    </submittedName>
</protein>
<dbReference type="EMBL" id="CM056819">
    <property type="protein sequence ID" value="KAJ8623674.1"/>
    <property type="molecule type" value="Genomic_DNA"/>
</dbReference>
<organism evidence="1 2">
    <name type="scientific">Persea americana</name>
    <name type="common">Avocado</name>
    <dbReference type="NCBI Taxonomy" id="3435"/>
    <lineage>
        <taxon>Eukaryota</taxon>
        <taxon>Viridiplantae</taxon>
        <taxon>Streptophyta</taxon>
        <taxon>Embryophyta</taxon>
        <taxon>Tracheophyta</taxon>
        <taxon>Spermatophyta</taxon>
        <taxon>Magnoliopsida</taxon>
        <taxon>Magnoliidae</taxon>
        <taxon>Laurales</taxon>
        <taxon>Lauraceae</taxon>
        <taxon>Persea</taxon>
    </lineage>
</organism>
<evidence type="ECO:0000313" key="1">
    <source>
        <dbReference type="EMBL" id="KAJ8623674.1"/>
    </source>
</evidence>
<proteinExistence type="predicted"/>
<comment type="caution">
    <text evidence="1">The sequence shown here is derived from an EMBL/GenBank/DDBJ whole genome shotgun (WGS) entry which is preliminary data.</text>
</comment>
<keyword evidence="2" id="KW-1185">Reference proteome</keyword>